<dbReference type="PANTHER" id="PTHR11636:SF47">
    <property type="entry name" value="POU DOMAIN, CLASS 2, TRANSCRIPTION FACTOR 1"/>
    <property type="match status" value="1"/>
</dbReference>
<name>A0AAV6ZDI5_ENGPU</name>
<dbReference type="Proteomes" id="UP000824782">
    <property type="component" value="Unassembled WGS sequence"/>
</dbReference>
<keyword evidence="4" id="KW-0238">DNA-binding</keyword>
<reference evidence="14" key="1">
    <citation type="thesis" date="2020" institute="ProQuest LLC" country="789 East Eisenhower Parkway, Ann Arbor, MI, USA">
        <title>Comparative Genomics and Chromosome Evolution.</title>
        <authorList>
            <person name="Mudd A.B."/>
        </authorList>
    </citation>
    <scope>NUCLEOTIDE SEQUENCE</scope>
    <source>
        <strain evidence="14">237g6f4</strain>
        <tissue evidence="14">Blood</tissue>
    </source>
</reference>
<dbReference type="InterPro" id="IPR013847">
    <property type="entry name" value="POU"/>
</dbReference>
<dbReference type="PRINTS" id="PR00029">
    <property type="entry name" value="OCTAMER"/>
</dbReference>
<keyword evidence="15" id="KW-1185">Reference proteome</keyword>
<dbReference type="InterPro" id="IPR010982">
    <property type="entry name" value="Lambda_DNA-bd_dom_sf"/>
</dbReference>
<dbReference type="Pfam" id="PF19536">
    <property type="entry name" value="POU2F1_C"/>
    <property type="match status" value="1"/>
</dbReference>
<evidence type="ECO:0000256" key="4">
    <source>
        <dbReference type="ARBA" id="ARBA00023125"/>
    </source>
</evidence>
<keyword evidence="8" id="KW-0539">Nucleus</keyword>
<dbReference type="InterPro" id="IPR045703">
    <property type="entry name" value="POU2F1_C"/>
</dbReference>
<protein>
    <recommendedName>
        <fullName evidence="9">POU domain, class 2, transcription factor 1</fullName>
    </recommendedName>
    <alternativeName>
        <fullName evidence="10">Octamer-binding protein 1</fullName>
    </alternativeName>
    <alternativeName>
        <fullName evidence="11">Octamer-binding transcription factor 1</fullName>
    </alternativeName>
</protein>
<feature type="region of interest" description="Disordered" evidence="12">
    <location>
        <begin position="256"/>
        <end position="279"/>
    </location>
</feature>
<dbReference type="PROSITE" id="PS51179">
    <property type="entry name" value="POU_3"/>
    <property type="match status" value="1"/>
</dbReference>
<feature type="domain" description="POU-specific" evidence="13">
    <location>
        <begin position="175"/>
        <end position="249"/>
    </location>
</feature>
<dbReference type="Pfam" id="PF00157">
    <property type="entry name" value="Pou"/>
    <property type="match status" value="1"/>
</dbReference>
<evidence type="ECO:0000256" key="6">
    <source>
        <dbReference type="ARBA" id="ARBA00023159"/>
    </source>
</evidence>
<dbReference type="SMART" id="SM00352">
    <property type="entry name" value="POU"/>
    <property type="match status" value="1"/>
</dbReference>
<evidence type="ECO:0000256" key="8">
    <source>
        <dbReference type="ARBA" id="ARBA00023242"/>
    </source>
</evidence>
<proteinExistence type="inferred from homology"/>
<evidence type="ECO:0000256" key="1">
    <source>
        <dbReference type="ARBA" id="ARBA00004123"/>
    </source>
</evidence>
<dbReference type="InterPro" id="IPR000972">
    <property type="entry name" value="TF_octamer"/>
</dbReference>
<evidence type="ECO:0000313" key="14">
    <source>
        <dbReference type="EMBL" id="KAG8546295.1"/>
    </source>
</evidence>
<gene>
    <name evidence="14" type="ORF">GDO81_019295</name>
</gene>
<evidence type="ECO:0000313" key="15">
    <source>
        <dbReference type="Proteomes" id="UP000824782"/>
    </source>
</evidence>
<sequence length="477" mass="49900">MVAGGQITGLTLTPTQQQLLLQQAQAQLLAAAVQHSASQQHSAAGATISASAATPVTQIPFPQSLQIAPDLQQLQQLQQQNLNLQQFVLVHPTTNLPPAQFIISQTPQGQQGLLQAQNLLTQLPQQSQANLLQSQPSITLTSQPATPTRTIAATPVQHLPQSQTTPKRIDTPSLEEPSDLEELEQFAKTFKQRRIKLGFTQGDVGLAMGKLYGNDFSQTTISRFEALNLSFKNMCKLKPLLEKWLNDAENITSDSALSSPNVMNSPGHGMEGLNRRRKKRTSIETNIRVALEKSFLEVSAGGVASTPSLVTSSAATTLTVNPVLPLTSATAAVTSFSATGALFSLNPGTLGSAISPALMSNSTLATIQALASSGSLPITSLDATGNLVFANAGGTPNIVTAPLFLNPQNLSLLTSSPVSLVSAASGGAATPITSLHATSSVDSIQNSLFTVATASGAASTTTSGSKAHVKDQRQVHR</sequence>
<dbReference type="SUPFAM" id="SSF47413">
    <property type="entry name" value="lambda repressor-like DNA-binding domains"/>
    <property type="match status" value="1"/>
</dbReference>
<dbReference type="Gene3D" id="1.10.260.40">
    <property type="entry name" value="lambda repressor-like DNA-binding domains"/>
    <property type="match status" value="1"/>
</dbReference>
<accession>A0AAV6ZDI5</accession>
<feature type="region of interest" description="Disordered" evidence="12">
    <location>
        <begin position="153"/>
        <end position="178"/>
    </location>
</feature>
<dbReference type="AlphaFoldDB" id="A0AAV6ZDI5"/>
<dbReference type="EMBL" id="WNYA01001150">
    <property type="protein sequence ID" value="KAG8546295.1"/>
    <property type="molecule type" value="Genomic_DNA"/>
</dbReference>
<dbReference type="PROSITE" id="PS00035">
    <property type="entry name" value="POU_1"/>
    <property type="match status" value="1"/>
</dbReference>
<dbReference type="GO" id="GO:0000978">
    <property type="term" value="F:RNA polymerase II cis-regulatory region sequence-specific DNA binding"/>
    <property type="evidence" value="ECO:0007669"/>
    <property type="project" value="TreeGrafter"/>
</dbReference>
<evidence type="ECO:0000256" key="7">
    <source>
        <dbReference type="ARBA" id="ARBA00023163"/>
    </source>
</evidence>
<dbReference type="PROSITE" id="PS00465">
    <property type="entry name" value="POU_2"/>
    <property type="match status" value="1"/>
</dbReference>
<dbReference type="GO" id="GO:0005634">
    <property type="term" value="C:nucleus"/>
    <property type="evidence" value="ECO:0007669"/>
    <property type="project" value="UniProtKB-SubCell"/>
</dbReference>
<keyword evidence="5" id="KW-0371">Homeobox</keyword>
<comment type="caution">
    <text evidence="14">The sequence shown here is derived from an EMBL/GenBank/DDBJ whole genome shotgun (WGS) entry which is preliminary data.</text>
</comment>
<evidence type="ECO:0000256" key="2">
    <source>
        <dbReference type="ARBA" id="ARBA00008879"/>
    </source>
</evidence>
<keyword evidence="3" id="KW-0805">Transcription regulation</keyword>
<comment type="similarity">
    <text evidence="2">Belongs to the POU transcription factor family. Class-2 subfamily.</text>
</comment>
<evidence type="ECO:0000256" key="3">
    <source>
        <dbReference type="ARBA" id="ARBA00023015"/>
    </source>
</evidence>
<evidence type="ECO:0000256" key="10">
    <source>
        <dbReference type="ARBA" id="ARBA00029620"/>
    </source>
</evidence>
<organism evidence="14 15">
    <name type="scientific">Engystomops pustulosus</name>
    <name type="common">Tungara frog</name>
    <name type="synonym">Physalaemus pustulosus</name>
    <dbReference type="NCBI Taxonomy" id="76066"/>
    <lineage>
        <taxon>Eukaryota</taxon>
        <taxon>Metazoa</taxon>
        <taxon>Chordata</taxon>
        <taxon>Craniata</taxon>
        <taxon>Vertebrata</taxon>
        <taxon>Euteleostomi</taxon>
        <taxon>Amphibia</taxon>
        <taxon>Batrachia</taxon>
        <taxon>Anura</taxon>
        <taxon>Neobatrachia</taxon>
        <taxon>Hyloidea</taxon>
        <taxon>Leptodactylidae</taxon>
        <taxon>Leiuperinae</taxon>
        <taxon>Engystomops</taxon>
    </lineage>
</organism>
<evidence type="ECO:0000256" key="11">
    <source>
        <dbReference type="ARBA" id="ARBA00030709"/>
    </source>
</evidence>
<dbReference type="PRINTS" id="PR00028">
    <property type="entry name" value="POUDOMAIN"/>
</dbReference>
<comment type="subcellular location">
    <subcellularLocation>
        <location evidence="1">Nucleus</location>
    </subcellularLocation>
</comment>
<dbReference type="GO" id="GO:0000981">
    <property type="term" value="F:DNA-binding transcription factor activity, RNA polymerase II-specific"/>
    <property type="evidence" value="ECO:0007669"/>
    <property type="project" value="TreeGrafter"/>
</dbReference>
<keyword evidence="6" id="KW-0010">Activator</keyword>
<keyword evidence="7" id="KW-0804">Transcription</keyword>
<dbReference type="InterPro" id="IPR000327">
    <property type="entry name" value="POU_dom"/>
</dbReference>
<dbReference type="InterPro" id="IPR050255">
    <property type="entry name" value="POU_domain_TF"/>
</dbReference>
<dbReference type="FunFam" id="1.10.260.40:FF:000001">
    <property type="entry name" value="POU domain protein"/>
    <property type="match status" value="1"/>
</dbReference>
<evidence type="ECO:0000259" key="13">
    <source>
        <dbReference type="PROSITE" id="PS51179"/>
    </source>
</evidence>
<evidence type="ECO:0000256" key="12">
    <source>
        <dbReference type="SAM" id="MobiDB-lite"/>
    </source>
</evidence>
<evidence type="ECO:0000256" key="5">
    <source>
        <dbReference type="ARBA" id="ARBA00023155"/>
    </source>
</evidence>
<dbReference type="PANTHER" id="PTHR11636">
    <property type="entry name" value="POU DOMAIN"/>
    <property type="match status" value="1"/>
</dbReference>
<evidence type="ECO:0000256" key="9">
    <source>
        <dbReference type="ARBA" id="ARBA00026207"/>
    </source>
</evidence>